<protein>
    <submittedName>
        <fullName evidence="1">Uncharacterized protein</fullName>
    </submittedName>
</protein>
<accession>A0ACC2DMX7</accession>
<comment type="caution">
    <text evidence="1">The sequence shown here is derived from an EMBL/GenBank/DDBJ whole genome shotgun (WGS) entry which is preliminary data.</text>
</comment>
<keyword evidence="2" id="KW-1185">Reference proteome</keyword>
<name>A0ACC2DMX7_DIPCM</name>
<evidence type="ECO:0000313" key="1">
    <source>
        <dbReference type="EMBL" id="KAJ7555642.1"/>
    </source>
</evidence>
<proteinExistence type="predicted"/>
<gene>
    <name evidence="1" type="ORF">O6H91_05G048100</name>
</gene>
<dbReference type="Proteomes" id="UP001162992">
    <property type="component" value="Chromosome 5"/>
</dbReference>
<reference evidence="2" key="1">
    <citation type="journal article" date="2024" name="Proc. Natl. Acad. Sci. U.S.A.">
        <title>Extraordinary preservation of gene collinearity over three hundred million years revealed in homosporous lycophytes.</title>
        <authorList>
            <person name="Li C."/>
            <person name="Wickell D."/>
            <person name="Kuo L.Y."/>
            <person name="Chen X."/>
            <person name="Nie B."/>
            <person name="Liao X."/>
            <person name="Peng D."/>
            <person name="Ji J."/>
            <person name="Jenkins J."/>
            <person name="Williams M."/>
            <person name="Shu S."/>
            <person name="Plott C."/>
            <person name="Barry K."/>
            <person name="Rajasekar S."/>
            <person name="Grimwood J."/>
            <person name="Han X."/>
            <person name="Sun S."/>
            <person name="Hou Z."/>
            <person name="He W."/>
            <person name="Dai G."/>
            <person name="Sun C."/>
            <person name="Schmutz J."/>
            <person name="Leebens-Mack J.H."/>
            <person name="Li F.W."/>
            <person name="Wang L."/>
        </authorList>
    </citation>
    <scope>NUCLEOTIDE SEQUENCE [LARGE SCALE GENOMIC DNA]</scope>
    <source>
        <strain evidence="2">cv. PW_Plant_1</strain>
    </source>
</reference>
<dbReference type="EMBL" id="CM055096">
    <property type="protein sequence ID" value="KAJ7555642.1"/>
    <property type="molecule type" value="Genomic_DNA"/>
</dbReference>
<evidence type="ECO:0000313" key="2">
    <source>
        <dbReference type="Proteomes" id="UP001162992"/>
    </source>
</evidence>
<organism evidence="1 2">
    <name type="scientific">Diphasiastrum complanatum</name>
    <name type="common">Issler's clubmoss</name>
    <name type="synonym">Lycopodium complanatum</name>
    <dbReference type="NCBI Taxonomy" id="34168"/>
    <lineage>
        <taxon>Eukaryota</taxon>
        <taxon>Viridiplantae</taxon>
        <taxon>Streptophyta</taxon>
        <taxon>Embryophyta</taxon>
        <taxon>Tracheophyta</taxon>
        <taxon>Lycopodiopsida</taxon>
        <taxon>Lycopodiales</taxon>
        <taxon>Lycopodiaceae</taxon>
        <taxon>Lycopodioideae</taxon>
        <taxon>Diphasiastrum</taxon>
    </lineage>
</organism>
<sequence length="301" mass="33840">MGIGYSSRRTIASIENAHDEQRALPGYARGDMRSILPSPVTSPGTAYGLSNILAHYKIGNKIEFGVNMNTASLRLQNDEENPGHHLVAFSFDSNAHGSVSIFFMAKEKAECSLISLKPKIFTPVLQHFKEGMHQKFIQDSGSGVNLRLFSDVDLSKVGKDNVYPLVVRMDIWTKGQPFDAAARDSEQPGSSLSKSATSQMIHAVIERKNEDYKVRVIQRIIWMDGTRYELYSIYGVSKNENDSEKQCVICMSEPKNTTVFPCRHMCMCNKCAKVIRSQSNLCPICRQPVVKYLELKDFEGW</sequence>